<evidence type="ECO:0000313" key="3">
    <source>
        <dbReference type="Proteomes" id="UP001498398"/>
    </source>
</evidence>
<accession>A0ABR1IK77</accession>
<name>A0ABR1IK77_9AGAR</name>
<feature type="compositionally biased region" description="Acidic residues" evidence="1">
    <location>
        <begin position="423"/>
        <end position="441"/>
    </location>
</feature>
<gene>
    <name evidence="2" type="ORF">VKT23_019905</name>
</gene>
<feature type="region of interest" description="Disordered" evidence="1">
    <location>
        <begin position="357"/>
        <end position="443"/>
    </location>
</feature>
<feature type="compositionally biased region" description="Basic and acidic residues" evidence="1">
    <location>
        <begin position="264"/>
        <end position="289"/>
    </location>
</feature>
<dbReference type="EMBL" id="JBANRG010000113">
    <property type="protein sequence ID" value="KAK7434999.1"/>
    <property type="molecule type" value="Genomic_DNA"/>
</dbReference>
<dbReference type="Proteomes" id="UP001498398">
    <property type="component" value="Unassembled WGS sequence"/>
</dbReference>
<sequence length="992" mass="110737">MHMELPNAPPKARQKKTVLVPYVEIPSPSKKYPLVSSGPKHNNEISKQGIRTSRPISPLSLLTPFPSSAAIPSPAVSNSGASAVQDDAQDQAVETLEMLDVTYDDLDCEELKAQQKSTVWKLPGHFSTGDSDSESYDNESEWGGCALRNSSVVDLPPAFVSPSKVLPLKIAIPRVNATAITPQERGVEALWAYVISSMDMDDFTEQLQGIVGKLSSVWYEAIVTASGKPNQTVDEVCQALEEYVPSLSSHNFTNSGADTDDDADKDKDTDADKDADKDTDKDKDADADTRSSPTLQEKAVDALRLYIMSSMSIGEITDKLQALLGNLSLNWLQAIALATVEPDQTVKEVQERFEHHVPSLLSGRRSSRQQNTVNYSQPAHKSDADADHDDSASSDWGTDCEKEKTLRKKRRERLQRIEKNGETIDDDPVSDSEESTEEEIDPPVVVRRRYVAIDGKLKGQAGLVPHPKSKKDKLFLVNNNDPEQLDESDESDMEDGLGCIPAMKMEIWNIQADYEKKMEEVAQRFCCSLQSAYRVAGDVTIASRDPNLFNIFQKWYVAEDGNNMKVPADVNPGKFLSQQWQILRKERLGEHWNDPSKVEEDFAILRDWYSSRYSSDERMTQGPMKHDVHSVAKIVGDVAKQAMLNRGIWVYAFIIDPSNHHSMITGWGKEYKNMKLEYPAQITLQLHDVGILLGGEHIKAQISSNVPKDLKSLVIAASQVGSDHEHERALVPKILLYDIGQLDVACLARFPWKNYADYAYKHQVHIVNWPKDITASGAGLKDVNHAVRLHGGLTRLTAACIEELIWLKDAWARKEENATPPQHITSKALRIVSWTDAEEKNLSFEEQKDIALVKSVDGQTLTSVLNSKEWCMEQGTQVNKVSLQKPSRRKKNPSPSSPQSEGSPPPSPHLEEGCPPFVFLEEEEGPSLLCRHPEPSPFSSPVHREQSPRIPPRLFIRAKNQQEFLQSSDAEMADEDSDEDKGQSPLNAKWSR</sequence>
<organism evidence="2 3">
    <name type="scientific">Marasmiellus scandens</name>
    <dbReference type="NCBI Taxonomy" id="2682957"/>
    <lineage>
        <taxon>Eukaryota</taxon>
        <taxon>Fungi</taxon>
        <taxon>Dikarya</taxon>
        <taxon>Basidiomycota</taxon>
        <taxon>Agaricomycotina</taxon>
        <taxon>Agaricomycetes</taxon>
        <taxon>Agaricomycetidae</taxon>
        <taxon>Agaricales</taxon>
        <taxon>Marasmiineae</taxon>
        <taxon>Omphalotaceae</taxon>
        <taxon>Marasmiellus</taxon>
    </lineage>
</organism>
<reference evidence="2 3" key="1">
    <citation type="submission" date="2024-01" db="EMBL/GenBank/DDBJ databases">
        <title>A draft genome for the cacao thread blight pathogen Marasmiellus scandens.</title>
        <authorList>
            <person name="Baruah I.K."/>
            <person name="Leung J."/>
            <person name="Bukari Y."/>
            <person name="Amoako-Attah I."/>
            <person name="Meinhardt L.W."/>
            <person name="Bailey B.A."/>
            <person name="Cohen S.P."/>
        </authorList>
    </citation>
    <scope>NUCLEOTIDE SEQUENCE [LARGE SCALE GENOMIC DNA]</scope>
    <source>
        <strain evidence="2 3">GH-19</strain>
    </source>
</reference>
<feature type="region of interest" description="Disordered" evidence="1">
    <location>
        <begin position="877"/>
        <end position="992"/>
    </location>
</feature>
<evidence type="ECO:0000256" key="1">
    <source>
        <dbReference type="SAM" id="MobiDB-lite"/>
    </source>
</evidence>
<evidence type="ECO:0000313" key="2">
    <source>
        <dbReference type="EMBL" id="KAK7434999.1"/>
    </source>
</evidence>
<proteinExistence type="predicted"/>
<comment type="caution">
    <text evidence="2">The sequence shown here is derived from an EMBL/GenBank/DDBJ whole genome shotgun (WGS) entry which is preliminary data.</text>
</comment>
<keyword evidence="3" id="KW-1185">Reference proteome</keyword>
<feature type="region of interest" description="Disordered" evidence="1">
    <location>
        <begin position="30"/>
        <end position="58"/>
    </location>
</feature>
<feature type="compositionally biased region" description="Basic and acidic residues" evidence="1">
    <location>
        <begin position="380"/>
        <end position="391"/>
    </location>
</feature>
<feature type="region of interest" description="Disordered" evidence="1">
    <location>
        <begin position="248"/>
        <end position="293"/>
    </location>
</feature>
<protein>
    <submittedName>
        <fullName evidence="2">Uncharacterized protein</fullName>
    </submittedName>
</protein>
<feature type="compositionally biased region" description="Low complexity" evidence="1">
    <location>
        <begin position="893"/>
        <end position="902"/>
    </location>
</feature>